<dbReference type="AlphaFoldDB" id="A0AAV2YP75"/>
<gene>
    <name evidence="1" type="ORF">N0F65_005768</name>
</gene>
<name>A0AAV2YP75_9STRA</name>
<protein>
    <submittedName>
        <fullName evidence="1">Uncharacterized protein</fullName>
    </submittedName>
</protein>
<reference evidence="1" key="2">
    <citation type="journal article" date="2023" name="Microbiol Resour">
        <title>Decontamination and Annotation of the Draft Genome Sequence of the Oomycete Lagenidium giganteum ARSEF 373.</title>
        <authorList>
            <person name="Morgan W.R."/>
            <person name="Tartar A."/>
        </authorList>
    </citation>
    <scope>NUCLEOTIDE SEQUENCE</scope>
    <source>
        <strain evidence="1">ARSEF 373</strain>
    </source>
</reference>
<keyword evidence="2" id="KW-1185">Reference proteome</keyword>
<evidence type="ECO:0000313" key="1">
    <source>
        <dbReference type="EMBL" id="DAZ96770.1"/>
    </source>
</evidence>
<evidence type="ECO:0000313" key="2">
    <source>
        <dbReference type="Proteomes" id="UP001146120"/>
    </source>
</evidence>
<sequence>MSPAAIAYRDATLAKIKRKPSSQDANSSFTTVSMRDRSIDNATLQFRWRGRPQEDLHTWRQLENAWKASTDDKTHTADLNVYKRCVDNLVLTATSNVVLSAFQEVFCQERSRLDADQIREMMLLVRLVDSMALKQGRKVASVIQPH</sequence>
<reference evidence="1" key="1">
    <citation type="submission" date="2022-11" db="EMBL/GenBank/DDBJ databases">
        <authorList>
            <person name="Morgan W.R."/>
            <person name="Tartar A."/>
        </authorList>
    </citation>
    <scope>NUCLEOTIDE SEQUENCE</scope>
    <source>
        <strain evidence="1">ARSEF 373</strain>
    </source>
</reference>
<proteinExistence type="predicted"/>
<comment type="caution">
    <text evidence="1">The sequence shown here is derived from an EMBL/GenBank/DDBJ whole genome shotgun (WGS) entry which is preliminary data.</text>
</comment>
<dbReference type="EMBL" id="DAKRPA010000156">
    <property type="protein sequence ID" value="DAZ96770.1"/>
    <property type="molecule type" value="Genomic_DNA"/>
</dbReference>
<accession>A0AAV2YP75</accession>
<dbReference type="Proteomes" id="UP001146120">
    <property type="component" value="Unassembled WGS sequence"/>
</dbReference>
<organism evidence="1 2">
    <name type="scientific">Lagenidium giganteum</name>
    <dbReference type="NCBI Taxonomy" id="4803"/>
    <lineage>
        <taxon>Eukaryota</taxon>
        <taxon>Sar</taxon>
        <taxon>Stramenopiles</taxon>
        <taxon>Oomycota</taxon>
        <taxon>Peronosporomycetes</taxon>
        <taxon>Pythiales</taxon>
        <taxon>Pythiaceae</taxon>
    </lineage>
</organism>